<dbReference type="InterPro" id="IPR011663">
    <property type="entry name" value="UTRA"/>
</dbReference>
<dbReference type="Pfam" id="PF00392">
    <property type="entry name" value="GntR"/>
    <property type="match status" value="1"/>
</dbReference>
<dbReference type="SUPFAM" id="SSF64288">
    <property type="entry name" value="Chorismate lyase-like"/>
    <property type="match status" value="1"/>
</dbReference>
<dbReference type="Pfam" id="PF07702">
    <property type="entry name" value="UTRA"/>
    <property type="match status" value="1"/>
</dbReference>
<dbReference type="EMBL" id="MWQY01000016">
    <property type="protein sequence ID" value="ORC34003.1"/>
    <property type="molecule type" value="Genomic_DNA"/>
</dbReference>
<dbReference type="InterPro" id="IPR050679">
    <property type="entry name" value="Bact_HTH_transcr_reg"/>
</dbReference>
<keyword evidence="1" id="KW-0805">Transcription regulation</keyword>
<dbReference type="SMART" id="SM00866">
    <property type="entry name" value="UTRA"/>
    <property type="match status" value="1"/>
</dbReference>
<proteinExistence type="predicted"/>
<keyword evidence="6" id="KW-1185">Reference proteome</keyword>
<dbReference type="Gene3D" id="1.10.10.10">
    <property type="entry name" value="Winged helix-like DNA-binding domain superfamily/Winged helix DNA-binding domain"/>
    <property type="match status" value="1"/>
</dbReference>
<evidence type="ECO:0000313" key="6">
    <source>
        <dbReference type="Proteomes" id="UP000192343"/>
    </source>
</evidence>
<dbReference type="InterPro" id="IPR000524">
    <property type="entry name" value="Tscrpt_reg_HTH_GntR"/>
</dbReference>
<evidence type="ECO:0000313" key="5">
    <source>
        <dbReference type="EMBL" id="ORC34003.1"/>
    </source>
</evidence>
<dbReference type="GO" id="GO:0003700">
    <property type="term" value="F:DNA-binding transcription factor activity"/>
    <property type="evidence" value="ECO:0007669"/>
    <property type="project" value="InterPro"/>
</dbReference>
<name>A0A1Y1RVF8_9SPIO</name>
<evidence type="ECO:0000256" key="3">
    <source>
        <dbReference type="ARBA" id="ARBA00023163"/>
    </source>
</evidence>
<dbReference type="Gene3D" id="3.40.1410.10">
    <property type="entry name" value="Chorismate lyase-like"/>
    <property type="match status" value="1"/>
</dbReference>
<dbReference type="InterPro" id="IPR036390">
    <property type="entry name" value="WH_DNA-bd_sf"/>
</dbReference>
<gene>
    <name evidence="5" type="ORF">B4O97_14035</name>
</gene>
<dbReference type="STRING" id="1963862.B4O97_14035"/>
<dbReference type="RefSeq" id="WP_083051746.1">
    <property type="nucleotide sequence ID" value="NZ_MWQY01000016.1"/>
</dbReference>
<accession>A0A1Y1RVF8</accession>
<dbReference type="PRINTS" id="PR00035">
    <property type="entry name" value="HTHGNTR"/>
</dbReference>
<dbReference type="AlphaFoldDB" id="A0A1Y1RVF8"/>
<sequence>MRLDRNAIDKSIPIPLYYQLKQHLRDYIDTCRVGDPIPTENELCTRFEISRPTVRQAITELVAEGYLVRSKGKGTFVTRPKVQRDFRLALSSFNQEMRDKGVSPSTRVLDLYQTKADTAVAEKLGLQSGDTVFFLRRLRSADRQPLMIVNTFLPAGLVPGFDSHDFSQVALHTLLSETYAFELTLMRRSIEAIAAPKEEATLLEIKPGSPVQYTETIVYTDQDIPIEFSLGWYRGDHSRFTLEVRAE</sequence>
<dbReference type="InterPro" id="IPR036388">
    <property type="entry name" value="WH-like_DNA-bd_sf"/>
</dbReference>
<evidence type="ECO:0000256" key="1">
    <source>
        <dbReference type="ARBA" id="ARBA00023015"/>
    </source>
</evidence>
<dbReference type="PROSITE" id="PS50949">
    <property type="entry name" value="HTH_GNTR"/>
    <property type="match status" value="1"/>
</dbReference>
<dbReference type="Proteomes" id="UP000192343">
    <property type="component" value="Unassembled WGS sequence"/>
</dbReference>
<dbReference type="PANTHER" id="PTHR44846">
    <property type="entry name" value="MANNOSYL-D-GLYCERATE TRANSPORT/METABOLISM SYSTEM REPRESSOR MNGR-RELATED"/>
    <property type="match status" value="1"/>
</dbReference>
<comment type="caution">
    <text evidence="5">The sequence shown here is derived from an EMBL/GenBank/DDBJ whole genome shotgun (WGS) entry which is preliminary data.</text>
</comment>
<evidence type="ECO:0000259" key="4">
    <source>
        <dbReference type="PROSITE" id="PS50949"/>
    </source>
</evidence>
<organism evidence="5 6">
    <name type="scientific">Marispirochaeta aestuarii</name>
    <dbReference type="NCBI Taxonomy" id="1963862"/>
    <lineage>
        <taxon>Bacteria</taxon>
        <taxon>Pseudomonadati</taxon>
        <taxon>Spirochaetota</taxon>
        <taxon>Spirochaetia</taxon>
        <taxon>Spirochaetales</taxon>
        <taxon>Spirochaetaceae</taxon>
        <taxon>Marispirochaeta</taxon>
    </lineage>
</organism>
<dbReference type="CDD" id="cd07377">
    <property type="entry name" value="WHTH_GntR"/>
    <property type="match status" value="1"/>
</dbReference>
<dbReference type="SMART" id="SM00345">
    <property type="entry name" value="HTH_GNTR"/>
    <property type="match status" value="1"/>
</dbReference>
<dbReference type="OrthoDB" id="369590at2"/>
<keyword evidence="2" id="KW-0238">DNA-binding</keyword>
<reference evidence="5 6" key="1">
    <citation type="submission" date="2017-03" db="EMBL/GenBank/DDBJ databases">
        <title>Draft Genome sequence of Marispirochaeta sp. strain JC444.</title>
        <authorList>
            <person name="Shivani Y."/>
            <person name="Subhash Y."/>
            <person name="Sasikala C."/>
            <person name="Ramana C."/>
        </authorList>
    </citation>
    <scope>NUCLEOTIDE SEQUENCE [LARGE SCALE GENOMIC DNA]</scope>
    <source>
        <strain evidence="5 6">JC444</strain>
    </source>
</reference>
<dbReference type="PANTHER" id="PTHR44846:SF1">
    <property type="entry name" value="MANNOSYL-D-GLYCERATE TRANSPORT_METABOLISM SYSTEM REPRESSOR MNGR-RELATED"/>
    <property type="match status" value="1"/>
</dbReference>
<dbReference type="GO" id="GO:0045892">
    <property type="term" value="P:negative regulation of DNA-templated transcription"/>
    <property type="evidence" value="ECO:0007669"/>
    <property type="project" value="TreeGrafter"/>
</dbReference>
<dbReference type="SUPFAM" id="SSF46785">
    <property type="entry name" value="Winged helix' DNA-binding domain"/>
    <property type="match status" value="1"/>
</dbReference>
<protein>
    <recommendedName>
        <fullName evidence="4">HTH gntR-type domain-containing protein</fullName>
    </recommendedName>
</protein>
<keyword evidence="3" id="KW-0804">Transcription</keyword>
<evidence type="ECO:0000256" key="2">
    <source>
        <dbReference type="ARBA" id="ARBA00023125"/>
    </source>
</evidence>
<dbReference type="InterPro" id="IPR028978">
    <property type="entry name" value="Chorismate_lyase_/UTRA_dom_sf"/>
</dbReference>
<feature type="domain" description="HTH gntR-type" evidence="4">
    <location>
        <begin position="14"/>
        <end position="80"/>
    </location>
</feature>
<dbReference type="GO" id="GO:0003677">
    <property type="term" value="F:DNA binding"/>
    <property type="evidence" value="ECO:0007669"/>
    <property type="project" value="UniProtKB-KW"/>
</dbReference>